<proteinExistence type="predicted"/>
<dbReference type="InterPro" id="IPR011333">
    <property type="entry name" value="SKP1/BTB/POZ_sf"/>
</dbReference>
<dbReference type="SUPFAM" id="SSF54695">
    <property type="entry name" value="POZ domain"/>
    <property type="match status" value="1"/>
</dbReference>
<dbReference type="EMBL" id="BTSY01000005">
    <property type="protein sequence ID" value="GMT28807.1"/>
    <property type="molecule type" value="Genomic_DNA"/>
</dbReference>
<gene>
    <name evidence="2" type="ORF">PFISCL1PPCAC_20104</name>
</gene>
<accession>A0AAV5WAF1</accession>
<organism evidence="2 3">
    <name type="scientific">Pristionchus fissidentatus</name>
    <dbReference type="NCBI Taxonomy" id="1538716"/>
    <lineage>
        <taxon>Eukaryota</taxon>
        <taxon>Metazoa</taxon>
        <taxon>Ecdysozoa</taxon>
        <taxon>Nematoda</taxon>
        <taxon>Chromadorea</taxon>
        <taxon>Rhabditida</taxon>
        <taxon>Rhabditina</taxon>
        <taxon>Diplogasteromorpha</taxon>
        <taxon>Diplogasteroidea</taxon>
        <taxon>Neodiplogasteridae</taxon>
        <taxon>Pristionchus</taxon>
    </lineage>
</organism>
<reference evidence="2" key="1">
    <citation type="submission" date="2023-10" db="EMBL/GenBank/DDBJ databases">
        <title>Genome assembly of Pristionchus species.</title>
        <authorList>
            <person name="Yoshida K."/>
            <person name="Sommer R.J."/>
        </authorList>
    </citation>
    <scope>NUCLEOTIDE SEQUENCE</scope>
    <source>
        <strain evidence="2">RS5133</strain>
    </source>
</reference>
<feature type="domain" description="BTB" evidence="1">
    <location>
        <begin position="154"/>
        <end position="215"/>
    </location>
</feature>
<name>A0AAV5WAF1_9BILA</name>
<dbReference type="InterPro" id="IPR000210">
    <property type="entry name" value="BTB/POZ_dom"/>
</dbReference>
<dbReference type="Proteomes" id="UP001432322">
    <property type="component" value="Unassembled WGS sequence"/>
</dbReference>
<dbReference type="PROSITE" id="PS50097">
    <property type="entry name" value="BTB"/>
    <property type="match status" value="1"/>
</dbReference>
<evidence type="ECO:0000313" key="2">
    <source>
        <dbReference type="EMBL" id="GMT28807.1"/>
    </source>
</evidence>
<feature type="non-terminal residue" evidence="2">
    <location>
        <position position="1"/>
    </location>
</feature>
<evidence type="ECO:0000313" key="3">
    <source>
        <dbReference type="Proteomes" id="UP001432322"/>
    </source>
</evidence>
<comment type="caution">
    <text evidence="2">The sequence shown here is derived from an EMBL/GenBank/DDBJ whole genome shotgun (WGS) entry which is preliminary data.</text>
</comment>
<dbReference type="Gene3D" id="3.30.710.10">
    <property type="entry name" value="Potassium Channel Kv1.1, Chain A"/>
    <property type="match status" value="1"/>
</dbReference>
<protein>
    <recommendedName>
        <fullName evidence="1">BTB domain-containing protein</fullName>
    </recommendedName>
</protein>
<evidence type="ECO:0000259" key="1">
    <source>
        <dbReference type="PROSITE" id="PS50097"/>
    </source>
</evidence>
<sequence>SSMSEQSKGVASVKCPTEESLPVELEIIRLSSGNRASLELYFDSRLWSLDGSDHITDLDELSFTFRLRHGLKSPQSATFGIRALHCELEAKKFVFQIAVKHIFICRIGPFLSQFMGNEGVIGRKRENPEYYKRHKAVDDSFLIDLGLDRGMHNFDLIPSRTIVANRKIALPQEILALYSPFFNALLFGDFCERRQSEVTIQDVTAEELEEATKLMVLPSRGRLESLKTLDAVLRMRLMELCDRFCIDGLMNDVKRGMVEGVDSSQFELVLTMDETWRNANIIKLFLDRYAVPDCVIQLMNANLEKLSPDNIRIFTQKISHLSTLFSRRKLIVVTFAEAVTVVALFDHEHHNSTQLLIDLFRTQYANVSLPMENMPDGRGVRISSPLDLSEKKNLSFEAQPLLLIYQETPIKRLCFTNAVPVDGMVMGIVLRAHDVIHYVTSLESLYIL</sequence>
<dbReference type="Pfam" id="PF00651">
    <property type="entry name" value="BTB"/>
    <property type="match status" value="1"/>
</dbReference>
<keyword evidence="3" id="KW-1185">Reference proteome</keyword>
<dbReference type="AlphaFoldDB" id="A0AAV5WAF1"/>